<evidence type="ECO:0000313" key="2">
    <source>
        <dbReference type="Proteomes" id="UP000075321"/>
    </source>
</evidence>
<sequence length="171" mass="19172">MTTDDNHHEASSLLDIIRHIIETFQDAERSDEDETAGHGTVSERSFRTDYAFTVSTGLDLDHYWDRPSIKELSDGTTATINDTNEDRLVDVREERDAIIVLADLPQATAESITTEIDRERNEFVIELGGKIIRQIPLDNTAITATDSTFNNGVLEVRLQTGEFTTEEAADE</sequence>
<dbReference type="Pfam" id="PF05455">
    <property type="entry name" value="GvpH"/>
    <property type="match status" value="1"/>
</dbReference>
<name>A0A151A9N3_9EURY</name>
<accession>A0A151A9N3</accession>
<dbReference type="RefSeq" id="WP_066384865.1">
    <property type="nucleotide sequence ID" value="NZ_LTAZ01000013.1"/>
</dbReference>
<dbReference type="CDD" id="cd06464">
    <property type="entry name" value="ACD_sHsps-like"/>
    <property type="match status" value="1"/>
</dbReference>
<dbReference type="InterPro" id="IPR008633">
    <property type="entry name" value="GvpH"/>
</dbReference>
<dbReference type="Gene3D" id="2.60.40.790">
    <property type="match status" value="1"/>
</dbReference>
<dbReference type="SUPFAM" id="SSF49764">
    <property type="entry name" value="HSP20-like chaperones"/>
    <property type="match status" value="1"/>
</dbReference>
<organism evidence="1 2">
    <name type="scientific">Halalkalicoccus paucihalophilus</name>
    <dbReference type="NCBI Taxonomy" id="1008153"/>
    <lineage>
        <taxon>Archaea</taxon>
        <taxon>Methanobacteriati</taxon>
        <taxon>Methanobacteriota</taxon>
        <taxon>Stenosarchaea group</taxon>
        <taxon>Halobacteria</taxon>
        <taxon>Halobacteriales</taxon>
        <taxon>Halococcaceae</taxon>
        <taxon>Halalkalicoccus</taxon>
    </lineage>
</organism>
<evidence type="ECO:0000313" key="1">
    <source>
        <dbReference type="EMBL" id="KYH24391.1"/>
    </source>
</evidence>
<dbReference type="OrthoDB" id="198277at2157"/>
<dbReference type="PATRIC" id="fig|1008153.3.peg.3550"/>
<dbReference type="EMBL" id="LTAZ01000013">
    <property type="protein sequence ID" value="KYH24391.1"/>
    <property type="molecule type" value="Genomic_DNA"/>
</dbReference>
<keyword evidence="2" id="KW-1185">Reference proteome</keyword>
<proteinExistence type="predicted"/>
<dbReference type="AlphaFoldDB" id="A0A151A9N3"/>
<protein>
    <submittedName>
        <fullName evidence="1">Gas vesicle protein GvpH</fullName>
    </submittedName>
</protein>
<dbReference type="Proteomes" id="UP000075321">
    <property type="component" value="Unassembled WGS sequence"/>
</dbReference>
<gene>
    <name evidence="1" type="ORF">HAPAU_33740</name>
</gene>
<reference evidence="1 2" key="1">
    <citation type="submission" date="2016-02" db="EMBL/GenBank/DDBJ databases">
        <title>Genome sequence of Halalkalicoccus paucihalophilus DSM 24557.</title>
        <authorList>
            <person name="Poehlein A."/>
            <person name="Daniel R."/>
        </authorList>
    </citation>
    <scope>NUCLEOTIDE SEQUENCE [LARGE SCALE GENOMIC DNA]</scope>
    <source>
        <strain evidence="1 2">DSM 24557</strain>
    </source>
</reference>
<dbReference type="InterPro" id="IPR008978">
    <property type="entry name" value="HSP20-like_chaperone"/>
</dbReference>
<comment type="caution">
    <text evidence="1">The sequence shown here is derived from an EMBL/GenBank/DDBJ whole genome shotgun (WGS) entry which is preliminary data.</text>
</comment>